<feature type="domain" description="ABC transporter" evidence="4">
    <location>
        <begin position="13"/>
        <end position="243"/>
    </location>
</feature>
<evidence type="ECO:0000259" key="4">
    <source>
        <dbReference type="PROSITE" id="PS50893"/>
    </source>
</evidence>
<proteinExistence type="predicted"/>
<dbReference type="SUPFAM" id="SSF52540">
    <property type="entry name" value="P-loop containing nucleoside triphosphate hydrolases"/>
    <property type="match status" value="1"/>
</dbReference>
<dbReference type="InterPro" id="IPR008995">
    <property type="entry name" value="Mo/tungstate-bd_C_term_dom"/>
</dbReference>
<accession>A0ABR9KIG6</accession>
<sequence length="335" mass="36734">MNGTVNGPVNGTVDVRGISKRYGEAVALDDVSLHVRPGTFMTLLGSSGSGKSTLLNVVAGFTEPTSGTVEVDGTDITKAPPYKRDLGMVFQHYALFPHMTVFENVAFPLRRRRVRGAELTRKVAEALEVVELGALRDRRPAQLSGGQQQRVALARAIVFEPRVLLMDEPLGALDKRLREQLQLEIKRLHRELGITFVFVTHDQEEALTMSDSIALLRDGRIVQVGTPEDLYERPASRYVAEFLGESNLLGPLLVRPQKVRLSAPGTELPAGHQAHDGKVLEVIYLGSGLRVEVELRDGSRLVARTESRPDPLPRPGDAVVAHWSPADCVTVPDLH</sequence>
<keyword evidence="6" id="KW-1185">Reference proteome</keyword>
<evidence type="ECO:0000256" key="1">
    <source>
        <dbReference type="ARBA" id="ARBA00022448"/>
    </source>
</evidence>
<dbReference type="InterPro" id="IPR017871">
    <property type="entry name" value="ABC_transporter-like_CS"/>
</dbReference>
<dbReference type="EMBL" id="JADBEF010000001">
    <property type="protein sequence ID" value="MBE1561812.1"/>
    <property type="molecule type" value="Genomic_DNA"/>
</dbReference>
<keyword evidence="1" id="KW-0813">Transport</keyword>
<dbReference type="InterPro" id="IPR003439">
    <property type="entry name" value="ABC_transporter-like_ATP-bd"/>
</dbReference>
<dbReference type="Pfam" id="PF08402">
    <property type="entry name" value="TOBE_2"/>
    <property type="match status" value="1"/>
</dbReference>
<gene>
    <name evidence="5" type="ORF">H4W81_004591</name>
</gene>
<dbReference type="SMART" id="SM00382">
    <property type="entry name" value="AAA"/>
    <property type="match status" value="1"/>
</dbReference>
<comment type="caution">
    <text evidence="5">The sequence shown here is derived from an EMBL/GenBank/DDBJ whole genome shotgun (WGS) entry which is preliminary data.</text>
</comment>
<evidence type="ECO:0000256" key="2">
    <source>
        <dbReference type="ARBA" id="ARBA00022741"/>
    </source>
</evidence>
<evidence type="ECO:0000313" key="6">
    <source>
        <dbReference type="Proteomes" id="UP000661607"/>
    </source>
</evidence>
<dbReference type="SUPFAM" id="SSF50331">
    <property type="entry name" value="MOP-like"/>
    <property type="match status" value="1"/>
</dbReference>
<reference evidence="5 6" key="1">
    <citation type="submission" date="2020-10" db="EMBL/GenBank/DDBJ databases">
        <title>Sequencing the genomes of 1000 actinobacteria strains.</title>
        <authorList>
            <person name="Klenk H.-P."/>
        </authorList>
    </citation>
    <scope>NUCLEOTIDE SEQUENCE [LARGE SCALE GENOMIC DNA]</scope>
    <source>
        <strain evidence="5 6">DSM 43748</strain>
    </source>
</reference>
<dbReference type="Gene3D" id="3.40.50.300">
    <property type="entry name" value="P-loop containing nucleotide triphosphate hydrolases"/>
    <property type="match status" value="1"/>
</dbReference>
<name>A0ABR9KIG6_9ACTN</name>
<dbReference type="PANTHER" id="PTHR42781:SF4">
    <property type="entry name" value="SPERMIDINE_PUTRESCINE IMPORT ATP-BINDING PROTEIN POTA"/>
    <property type="match status" value="1"/>
</dbReference>
<dbReference type="InterPro" id="IPR013611">
    <property type="entry name" value="Transp-assoc_OB_typ2"/>
</dbReference>
<dbReference type="PROSITE" id="PS00211">
    <property type="entry name" value="ABC_TRANSPORTER_1"/>
    <property type="match status" value="1"/>
</dbReference>
<dbReference type="GO" id="GO:0005524">
    <property type="term" value="F:ATP binding"/>
    <property type="evidence" value="ECO:0007669"/>
    <property type="project" value="UniProtKB-KW"/>
</dbReference>
<evidence type="ECO:0000256" key="3">
    <source>
        <dbReference type="ARBA" id="ARBA00022840"/>
    </source>
</evidence>
<dbReference type="Proteomes" id="UP000661607">
    <property type="component" value="Unassembled WGS sequence"/>
</dbReference>
<keyword evidence="3 5" id="KW-0067">ATP-binding</keyword>
<keyword evidence="2" id="KW-0547">Nucleotide-binding</keyword>
<dbReference type="InterPro" id="IPR003593">
    <property type="entry name" value="AAA+_ATPase"/>
</dbReference>
<dbReference type="PROSITE" id="PS50893">
    <property type="entry name" value="ABC_TRANSPORTER_2"/>
    <property type="match status" value="1"/>
</dbReference>
<dbReference type="PANTHER" id="PTHR42781">
    <property type="entry name" value="SPERMIDINE/PUTRESCINE IMPORT ATP-BINDING PROTEIN POTA"/>
    <property type="match status" value="1"/>
</dbReference>
<dbReference type="InterPro" id="IPR050093">
    <property type="entry name" value="ABC_SmlMolc_Importer"/>
</dbReference>
<dbReference type="Pfam" id="PF00005">
    <property type="entry name" value="ABC_tran"/>
    <property type="match status" value="1"/>
</dbReference>
<organism evidence="5 6">
    <name type="scientific">Nonomuraea africana</name>
    <dbReference type="NCBI Taxonomy" id="46171"/>
    <lineage>
        <taxon>Bacteria</taxon>
        <taxon>Bacillati</taxon>
        <taxon>Actinomycetota</taxon>
        <taxon>Actinomycetes</taxon>
        <taxon>Streptosporangiales</taxon>
        <taxon>Streptosporangiaceae</taxon>
        <taxon>Nonomuraea</taxon>
    </lineage>
</organism>
<dbReference type="InterPro" id="IPR027417">
    <property type="entry name" value="P-loop_NTPase"/>
</dbReference>
<evidence type="ECO:0000313" key="5">
    <source>
        <dbReference type="EMBL" id="MBE1561812.1"/>
    </source>
</evidence>
<protein>
    <submittedName>
        <fullName evidence="5">Spermidine/putrescine transport system ATP-binding protein</fullName>
    </submittedName>
</protein>
<dbReference type="RefSeq" id="WP_192776672.1">
    <property type="nucleotide sequence ID" value="NZ_BAAASY010000011.1"/>
</dbReference>